<dbReference type="InterPro" id="IPR039422">
    <property type="entry name" value="MarR/SlyA-like"/>
</dbReference>
<dbReference type="PANTHER" id="PTHR33164:SF57">
    <property type="entry name" value="MARR-FAMILY TRANSCRIPTIONAL REGULATOR"/>
    <property type="match status" value="1"/>
</dbReference>
<proteinExistence type="predicted"/>
<sequence length="150" mass="16580">MVRNADYNQGVTLNIGLLLYIPYRALEDRVFEAVTAAGFTDITMAQSRVFQRISQHGSRVTELADRAKVTKQTASALVQALEDAGYVERVPDPTDARASLVRVASRGAAATDAARAEIERIEAEWRRELGASRYDRLVRDLEVLQGLTDA</sequence>
<name>A0ABN3C0J3_9MICC</name>
<comment type="caution">
    <text evidence="2">The sequence shown here is derived from an EMBL/GenBank/DDBJ whole genome shotgun (WGS) entry which is preliminary data.</text>
</comment>
<dbReference type="InterPro" id="IPR036390">
    <property type="entry name" value="WH_DNA-bd_sf"/>
</dbReference>
<dbReference type="PROSITE" id="PS50995">
    <property type="entry name" value="HTH_MARR_2"/>
    <property type="match status" value="1"/>
</dbReference>
<dbReference type="SMART" id="SM00347">
    <property type="entry name" value="HTH_MARR"/>
    <property type="match status" value="1"/>
</dbReference>
<dbReference type="Pfam" id="PF12802">
    <property type="entry name" value="MarR_2"/>
    <property type="match status" value="1"/>
</dbReference>
<dbReference type="SUPFAM" id="SSF46785">
    <property type="entry name" value="Winged helix' DNA-binding domain"/>
    <property type="match status" value="1"/>
</dbReference>
<evidence type="ECO:0000313" key="2">
    <source>
        <dbReference type="EMBL" id="GAA2202150.1"/>
    </source>
</evidence>
<dbReference type="InterPro" id="IPR011991">
    <property type="entry name" value="ArsR-like_HTH"/>
</dbReference>
<protein>
    <recommendedName>
        <fullName evidence="1">HTH marR-type domain-containing protein</fullName>
    </recommendedName>
</protein>
<keyword evidence="3" id="KW-1185">Reference proteome</keyword>
<dbReference type="Proteomes" id="UP001500432">
    <property type="component" value="Unassembled WGS sequence"/>
</dbReference>
<reference evidence="2 3" key="1">
    <citation type="journal article" date="2019" name="Int. J. Syst. Evol. Microbiol.">
        <title>The Global Catalogue of Microorganisms (GCM) 10K type strain sequencing project: providing services to taxonomists for standard genome sequencing and annotation.</title>
        <authorList>
            <consortium name="The Broad Institute Genomics Platform"/>
            <consortium name="The Broad Institute Genome Sequencing Center for Infectious Disease"/>
            <person name="Wu L."/>
            <person name="Ma J."/>
        </authorList>
    </citation>
    <scope>NUCLEOTIDE SEQUENCE [LARGE SCALE GENOMIC DNA]</scope>
    <source>
        <strain evidence="2 3">JCM 16034</strain>
    </source>
</reference>
<dbReference type="CDD" id="cd00090">
    <property type="entry name" value="HTH_ARSR"/>
    <property type="match status" value="1"/>
</dbReference>
<feature type="domain" description="HTH marR-type" evidence="1">
    <location>
        <begin position="12"/>
        <end position="150"/>
    </location>
</feature>
<dbReference type="EMBL" id="BAAAQW010000009">
    <property type="protein sequence ID" value="GAA2202150.1"/>
    <property type="molecule type" value="Genomic_DNA"/>
</dbReference>
<accession>A0ABN3C0J3</accession>
<dbReference type="Gene3D" id="1.10.10.10">
    <property type="entry name" value="Winged helix-like DNA-binding domain superfamily/Winged helix DNA-binding domain"/>
    <property type="match status" value="1"/>
</dbReference>
<gene>
    <name evidence="2" type="ORF">GCM10009849_29420</name>
</gene>
<dbReference type="PANTHER" id="PTHR33164">
    <property type="entry name" value="TRANSCRIPTIONAL REGULATOR, MARR FAMILY"/>
    <property type="match status" value="1"/>
</dbReference>
<dbReference type="InterPro" id="IPR000835">
    <property type="entry name" value="HTH_MarR-typ"/>
</dbReference>
<evidence type="ECO:0000259" key="1">
    <source>
        <dbReference type="PROSITE" id="PS50995"/>
    </source>
</evidence>
<organism evidence="2 3">
    <name type="scientific">Sinomonas flava</name>
    <dbReference type="NCBI Taxonomy" id="496857"/>
    <lineage>
        <taxon>Bacteria</taxon>
        <taxon>Bacillati</taxon>
        <taxon>Actinomycetota</taxon>
        <taxon>Actinomycetes</taxon>
        <taxon>Micrococcales</taxon>
        <taxon>Micrococcaceae</taxon>
        <taxon>Sinomonas</taxon>
    </lineage>
</organism>
<dbReference type="InterPro" id="IPR036388">
    <property type="entry name" value="WH-like_DNA-bd_sf"/>
</dbReference>
<evidence type="ECO:0000313" key="3">
    <source>
        <dbReference type="Proteomes" id="UP001500432"/>
    </source>
</evidence>